<evidence type="ECO:0000256" key="9">
    <source>
        <dbReference type="ARBA" id="ARBA00022777"/>
    </source>
</evidence>
<dbReference type="Proteomes" id="UP000824062">
    <property type="component" value="Unassembled WGS sequence"/>
</dbReference>
<dbReference type="GO" id="GO:0034071">
    <property type="term" value="F:aminoglycoside phosphotransferase activity"/>
    <property type="evidence" value="ECO:0007669"/>
    <property type="project" value="UniProtKB-EC"/>
</dbReference>
<evidence type="ECO:0000313" key="14">
    <source>
        <dbReference type="Proteomes" id="UP000824062"/>
    </source>
</evidence>
<dbReference type="Pfam" id="PF01636">
    <property type="entry name" value="APH"/>
    <property type="match status" value="1"/>
</dbReference>
<dbReference type="EMBL" id="DXBM01000010">
    <property type="protein sequence ID" value="HIZ45553.1"/>
    <property type="molecule type" value="Genomic_DNA"/>
</dbReference>
<evidence type="ECO:0000256" key="11">
    <source>
        <dbReference type="ARBA" id="ARBA00023268"/>
    </source>
</evidence>
<feature type="domain" description="N-acetyltransferase" evidence="12">
    <location>
        <begin position="3"/>
        <end position="149"/>
    </location>
</feature>
<dbReference type="PROSITE" id="PS51186">
    <property type="entry name" value="GNAT"/>
    <property type="match status" value="1"/>
</dbReference>
<reference evidence="13" key="2">
    <citation type="submission" date="2021-04" db="EMBL/GenBank/DDBJ databases">
        <authorList>
            <person name="Gilroy R."/>
        </authorList>
    </citation>
    <scope>NUCLEOTIDE SEQUENCE</scope>
    <source>
        <strain evidence="13">ChiHjej12B11-14209</strain>
    </source>
</reference>
<dbReference type="InterPro" id="IPR002575">
    <property type="entry name" value="Aminoglycoside_PTrfase"/>
</dbReference>
<dbReference type="PANTHER" id="PTHR34273">
    <property type="entry name" value="METHYLTHIORIBOSE KINASE"/>
    <property type="match status" value="1"/>
</dbReference>
<keyword evidence="8" id="KW-0547">Nucleotide-binding</keyword>
<dbReference type="CDD" id="cd04301">
    <property type="entry name" value="NAT_SF"/>
    <property type="match status" value="1"/>
</dbReference>
<organism evidence="13 14">
    <name type="scientific">Candidatus Olsenella pullistercoris</name>
    <dbReference type="NCBI Taxonomy" id="2838712"/>
    <lineage>
        <taxon>Bacteria</taxon>
        <taxon>Bacillati</taxon>
        <taxon>Actinomycetota</taxon>
        <taxon>Coriobacteriia</taxon>
        <taxon>Coriobacteriales</taxon>
        <taxon>Atopobiaceae</taxon>
        <taxon>Olsenella</taxon>
    </lineage>
</organism>
<comment type="catalytic activity">
    <reaction evidence="1">
        <text>a gentamycin + GTP = a gentamycin 2''-phosphate + GDP + H(+)</text>
        <dbReference type="Rhea" id="RHEA:48872"/>
        <dbReference type="ChEBI" id="CHEBI:15378"/>
        <dbReference type="ChEBI" id="CHEBI:37565"/>
        <dbReference type="ChEBI" id="CHEBI:58189"/>
        <dbReference type="ChEBI" id="CHEBI:90218"/>
        <dbReference type="ChEBI" id="CHEBI:90219"/>
        <dbReference type="EC" id="2.7.1.190"/>
    </reaction>
</comment>
<comment type="function">
    <text evidence="2">Involved in resistance to gentamicin, tobramycin, and kanamycin. Tobramycin and kanamycin resistance is due to the ACC activity, specified by N-terminal region. The C-terminal region is a kinase that phosphorylates several 4,6-disubstituted aminoglycosides.</text>
</comment>
<dbReference type="PANTHER" id="PTHR34273:SF2">
    <property type="entry name" value="METHYLTHIORIBOSE KINASE"/>
    <property type="match status" value="1"/>
</dbReference>
<keyword evidence="10" id="KW-0067">ATP-binding</keyword>
<comment type="similarity">
    <text evidence="3">In the C-terminal section; belongs to the aminoglycoside phosphotransferase family.</text>
</comment>
<dbReference type="Gene3D" id="3.90.1200.10">
    <property type="match status" value="1"/>
</dbReference>
<gene>
    <name evidence="13" type="ORF">IAA19_00805</name>
</gene>
<dbReference type="GO" id="GO:0016747">
    <property type="term" value="F:acyltransferase activity, transferring groups other than amino-acyl groups"/>
    <property type="evidence" value="ECO:0007669"/>
    <property type="project" value="InterPro"/>
</dbReference>
<comment type="caution">
    <text evidence="13">The sequence shown here is derived from an EMBL/GenBank/DDBJ whole genome shotgun (WGS) entry which is preliminary data.</text>
</comment>
<evidence type="ECO:0000256" key="3">
    <source>
        <dbReference type="ARBA" id="ARBA00008487"/>
    </source>
</evidence>
<dbReference type="InterPro" id="IPR000182">
    <property type="entry name" value="GNAT_dom"/>
</dbReference>
<dbReference type="Pfam" id="PF00583">
    <property type="entry name" value="Acetyltransf_1"/>
    <property type="match status" value="1"/>
</dbReference>
<name>A0A9D2EX20_9ACTN</name>
<comment type="similarity">
    <text evidence="4">Belongs to the methylthioribose kinase family.</text>
</comment>
<reference evidence="13" key="1">
    <citation type="journal article" date="2021" name="PeerJ">
        <title>Extensive microbial diversity within the chicken gut microbiome revealed by metagenomics and culture.</title>
        <authorList>
            <person name="Gilroy R."/>
            <person name="Ravi A."/>
            <person name="Getino M."/>
            <person name="Pursley I."/>
            <person name="Horton D.L."/>
            <person name="Alikhan N.F."/>
            <person name="Baker D."/>
            <person name="Gharbi K."/>
            <person name="Hall N."/>
            <person name="Watson M."/>
            <person name="Adriaenssens E.M."/>
            <person name="Foster-Nyarko E."/>
            <person name="Jarju S."/>
            <person name="Secka A."/>
            <person name="Antonio M."/>
            <person name="Oren A."/>
            <person name="Chaudhuri R.R."/>
            <person name="La Ragione R."/>
            <person name="Hildebrand F."/>
            <person name="Pallen M.J."/>
        </authorList>
    </citation>
    <scope>NUCLEOTIDE SEQUENCE</scope>
    <source>
        <strain evidence="13">ChiHjej12B11-14209</strain>
    </source>
</reference>
<dbReference type="InterPro" id="IPR011009">
    <property type="entry name" value="Kinase-like_dom_sf"/>
</dbReference>
<protein>
    <recommendedName>
        <fullName evidence="6">Bifunctional AAC/APH</fullName>
        <ecNumber evidence="5">2.7.1.190</ecNumber>
    </recommendedName>
</protein>
<evidence type="ECO:0000259" key="12">
    <source>
        <dbReference type="PROSITE" id="PS51186"/>
    </source>
</evidence>
<evidence type="ECO:0000256" key="6">
    <source>
        <dbReference type="ARBA" id="ARBA00014467"/>
    </source>
</evidence>
<dbReference type="GO" id="GO:0005524">
    <property type="term" value="F:ATP binding"/>
    <property type="evidence" value="ECO:0007669"/>
    <property type="project" value="UniProtKB-KW"/>
</dbReference>
<evidence type="ECO:0000256" key="1">
    <source>
        <dbReference type="ARBA" id="ARBA00001735"/>
    </source>
</evidence>
<dbReference type="EC" id="2.7.1.190" evidence="5"/>
<evidence type="ECO:0000256" key="10">
    <source>
        <dbReference type="ARBA" id="ARBA00022840"/>
    </source>
</evidence>
<accession>A0A9D2EX20</accession>
<evidence type="ECO:0000256" key="2">
    <source>
        <dbReference type="ARBA" id="ARBA00002498"/>
    </source>
</evidence>
<keyword evidence="9" id="KW-0418">Kinase</keyword>
<dbReference type="Gene3D" id="3.30.200.20">
    <property type="entry name" value="Phosphorylase Kinase, domain 1"/>
    <property type="match status" value="1"/>
</dbReference>
<keyword evidence="11" id="KW-0511">Multifunctional enzyme</keyword>
<evidence type="ECO:0000256" key="4">
    <source>
        <dbReference type="ARBA" id="ARBA00010165"/>
    </source>
</evidence>
<evidence type="ECO:0000313" key="13">
    <source>
        <dbReference type="EMBL" id="HIZ45553.1"/>
    </source>
</evidence>
<keyword evidence="13" id="KW-0012">Acyltransferase</keyword>
<dbReference type="AlphaFoldDB" id="A0A9D2EX20"/>
<dbReference type="Gene3D" id="3.40.630.30">
    <property type="match status" value="1"/>
</dbReference>
<proteinExistence type="inferred from homology"/>
<evidence type="ECO:0000256" key="7">
    <source>
        <dbReference type="ARBA" id="ARBA00022679"/>
    </source>
</evidence>
<dbReference type="SUPFAM" id="SSF56112">
    <property type="entry name" value="Protein kinase-like (PK-like)"/>
    <property type="match status" value="1"/>
</dbReference>
<dbReference type="InterPro" id="IPR016181">
    <property type="entry name" value="Acyl_CoA_acyltransferase"/>
</dbReference>
<evidence type="ECO:0000256" key="5">
    <source>
        <dbReference type="ARBA" id="ARBA00011931"/>
    </source>
</evidence>
<dbReference type="SUPFAM" id="SSF55729">
    <property type="entry name" value="Acyl-CoA N-acyltransferases (Nat)"/>
    <property type="match status" value="1"/>
</dbReference>
<evidence type="ECO:0000256" key="8">
    <source>
        <dbReference type="ARBA" id="ARBA00022741"/>
    </source>
</evidence>
<keyword evidence="7 13" id="KW-0808">Transferase</keyword>
<sequence>MSVTFRPMTIEDYDAAVALWKTDEHLGFSESDERARISRYLERNAGCSFVALDGEKVVGTVLAGEDARRGFINHLFVLEDHRGLGIGGSLAALAERALAKTSSTKSYVFVKHDNEAAARFWQRRGYYLCDDFCTMRRSLSDEPYAAYVELDEAGVRDYLVSHQLAPAAAGLSVEEFGDGNMNHIFRVSWDDASLIVKQSMPHGKIDVTCFEPVCRGVFESRYVSFYEKVIPEMIEGRLLADETMALSVYRDYSGFSTLRRELMAGRAVSGFGDFCGRYLARELFHSSVLGLGIERKKQLEPSFSNLRSRKLTEDYILVSPFFDSPDNCVDAVSRLLVEPLWEDVEVAGAARLLAMDFVSNKQCLIHGDFHPGNLFVGERDFIVSDFDFASWGPVAYDLGTMVGNLVLSHRTQREGRGNPDAVRASICCEIASIYDSFEEELERLVPELSAAAVRRFCEGVFVRSLGYAGCTVAGRSYGYCRFPEITSINDDDIRAKVLTALLDDVRFLLLDAHDASELVERLCR</sequence>